<reference evidence="1" key="1">
    <citation type="journal article" date="2015" name="Nature">
        <title>Complex archaea that bridge the gap between prokaryotes and eukaryotes.</title>
        <authorList>
            <person name="Spang A."/>
            <person name="Saw J.H."/>
            <person name="Jorgensen S.L."/>
            <person name="Zaremba-Niedzwiedzka K."/>
            <person name="Martijn J."/>
            <person name="Lind A.E."/>
            <person name="van Eijk R."/>
            <person name="Schleper C."/>
            <person name="Guy L."/>
            <person name="Ettema T.J."/>
        </authorList>
    </citation>
    <scope>NUCLEOTIDE SEQUENCE</scope>
</reference>
<name>A0A0F8VYQ3_9ZZZZ</name>
<evidence type="ECO:0000313" key="1">
    <source>
        <dbReference type="EMBL" id="KKK41040.1"/>
    </source>
</evidence>
<dbReference type="EMBL" id="LAZR01070430">
    <property type="protein sequence ID" value="KKK41040.1"/>
    <property type="molecule type" value="Genomic_DNA"/>
</dbReference>
<proteinExistence type="predicted"/>
<sequence length="50" mass="6053">MFLILHYSKVFLLNTNEIIKNSTRILKLRLWGKLAESTVYYKKINRLKIK</sequence>
<protein>
    <submittedName>
        <fullName evidence="1">Uncharacterized protein</fullName>
    </submittedName>
</protein>
<organism evidence="1">
    <name type="scientific">marine sediment metagenome</name>
    <dbReference type="NCBI Taxonomy" id="412755"/>
    <lineage>
        <taxon>unclassified sequences</taxon>
        <taxon>metagenomes</taxon>
        <taxon>ecological metagenomes</taxon>
    </lineage>
</organism>
<dbReference type="AlphaFoldDB" id="A0A0F8VYQ3"/>
<accession>A0A0F8VYQ3</accession>
<feature type="non-terminal residue" evidence="1">
    <location>
        <position position="50"/>
    </location>
</feature>
<gene>
    <name evidence="1" type="ORF">LCGC14_2866910</name>
</gene>
<comment type="caution">
    <text evidence="1">The sequence shown here is derived from an EMBL/GenBank/DDBJ whole genome shotgun (WGS) entry which is preliminary data.</text>
</comment>